<keyword evidence="2" id="KW-0472">Membrane</keyword>
<name>C0INB4_9BACT</name>
<dbReference type="AlphaFoldDB" id="C0INB4"/>
<dbReference type="Pfam" id="PF05987">
    <property type="entry name" value="DUF898"/>
    <property type="match status" value="1"/>
</dbReference>
<dbReference type="EMBL" id="EU408350">
    <property type="protein sequence ID" value="ACN58800.1"/>
    <property type="molecule type" value="Genomic_DNA"/>
</dbReference>
<feature type="transmembrane region" description="Helical" evidence="2">
    <location>
        <begin position="153"/>
        <end position="175"/>
    </location>
</feature>
<sequence>MSDDQRFGRRTTSTPGGAPGPLTAHRFEFRGTGGEFFRIWIVNIALTLVTFSIFSAWAKVRTKRYFYGNTHVAGHSFDYHAPPLRILFGRLIAIALVVGYNLSAALSPVLAAIWGILFAVALPWLVVASLRFNARYSSYRNVRFNFGGTYWGAVKVLLLWPLAAIFTLGALVPLAHRARDYFYVNYHSYGGKPFTTSFSAWDIYKIYLQALLIMFGIGVAMALLGALLMGGFTLTAIAGSDTAIKGVMVVVAAVGAIVLSAVWFTVLAFIMAKTLNLVLNNTTIDARHRLHATLSAGPLVWLAVSNIVLVLLTLGLYYPWARVRYTRYLTDNLTLLAGSNLDEFTSETFAAQSAVGEEIAGIFSLDIGL</sequence>
<evidence type="ECO:0000256" key="1">
    <source>
        <dbReference type="SAM" id="MobiDB-lite"/>
    </source>
</evidence>
<feature type="transmembrane region" description="Helical" evidence="2">
    <location>
        <begin position="87"/>
        <end position="106"/>
    </location>
</feature>
<feature type="transmembrane region" description="Helical" evidence="2">
    <location>
        <begin position="299"/>
        <end position="318"/>
    </location>
</feature>
<proteinExistence type="predicted"/>
<dbReference type="InterPro" id="IPR010295">
    <property type="entry name" value="DUF898"/>
</dbReference>
<evidence type="ECO:0000256" key="2">
    <source>
        <dbReference type="SAM" id="Phobius"/>
    </source>
</evidence>
<gene>
    <name evidence="3" type="ORF">AKSOIL_0155</name>
</gene>
<keyword evidence="2" id="KW-0812">Transmembrane</keyword>
<reference evidence="3" key="1">
    <citation type="journal article" date="2009" name="ISME J.">
        <title>Functional metagenomics reveals diverse beta-lactamases in a remote Alaskan soil.</title>
        <authorList>
            <person name="Allen H.K."/>
            <person name="Moe L.A."/>
            <person name="Rodbumrer J."/>
            <person name="Gaarder A."/>
            <person name="Handelsman J."/>
        </authorList>
    </citation>
    <scope>NUCLEOTIDE SEQUENCE</scope>
</reference>
<feature type="transmembrane region" description="Helical" evidence="2">
    <location>
        <begin position="206"/>
        <end position="234"/>
    </location>
</feature>
<feature type="region of interest" description="Disordered" evidence="1">
    <location>
        <begin position="1"/>
        <end position="21"/>
    </location>
</feature>
<evidence type="ECO:0000313" key="3">
    <source>
        <dbReference type="EMBL" id="ACN58800.1"/>
    </source>
</evidence>
<feature type="transmembrane region" description="Helical" evidence="2">
    <location>
        <begin position="112"/>
        <end position="132"/>
    </location>
</feature>
<feature type="transmembrane region" description="Helical" evidence="2">
    <location>
        <begin position="37"/>
        <end position="58"/>
    </location>
</feature>
<keyword evidence="2" id="KW-1133">Transmembrane helix</keyword>
<organism evidence="3">
    <name type="scientific">uncultured bacterium BLR9</name>
    <dbReference type="NCBI Taxonomy" id="506525"/>
    <lineage>
        <taxon>Bacteria</taxon>
        <taxon>environmental samples</taxon>
    </lineage>
</organism>
<feature type="transmembrane region" description="Helical" evidence="2">
    <location>
        <begin position="246"/>
        <end position="272"/>
    </location>
</feature>
<accession>C0INB4</accession>
<protein>
    <submittedName>
        <fullName evidence="3">Probable membrane transport protein</fullName>
    </submittedName>
</protein>